<dbReference type="RefSeq" id="XP_066830227.1">
    <property type="nucleotide sequence ID" value="XM_066973382.1"/>
</dbReference>
<dbReference type="Pfam" id="PF04161">
    <property type="entry name" value="Arv1"/>
    <property type="match status" value="1"/>
</dbReference>
<comment type="subcellular location">
    <subcellularLocation>
        <location evidence="1 10">Endoplasmic reticulum membrane</location>
        <topology evidence="1 10">Multi-pass membrane protein</topology>
    </subcellularLocation>
    <subcellularLocation>
        <location evidence="10">Golgi apparatus membrane</location>
        <topology evidence="10">Multi-pass membrane protein</topology>
    </subcellularLocation>
</comment>
<feature type="transmembrane region" description="Helical" evidence="10">
    <location>
        <begin position="229"/>
        <end position="248"/>
    </location>
</feature>
<evidence type="ECO:0000256" key="8">
    <source>
        <dbReference type="ARBA" id="ARBA00023098"/>
    </source>
</evidence>
<evidence type="ECO:0000256" key="7">
    <source>
        <dbReference type="ARBA" id="ARBA00023055"/>
    </source>
</evidence>
<feature type="transmembrane region" description="Helical" evidence="10">
    <location>
        <begin position="200"/>
        <end position="217"/>
    </location>
</feature>
<keyword evidence="3 10" id="KW-0813">Transport</keyword>
<dbReference type="Proteomes" id="UP001497383">
    <property type="component" value="Chromosome 4"/>
</dbReference>
<dbReference type="GeneID" id="92208485"/>
<name>A0ABP0ZPC5_9ASCO</name>
<protein>
    <recommendedName>
        <fullName evidence="10">Protein ARV</fullName>
    </recommendedName>
</protein>
<evidence type="ECO:0000256" key="1">
    <source>
        <dbReference type="ARBA" id="ARBA00004477"/>
    </source>
</evidence>
<keyword evidence="10" id="KW-0333">Golgi apparatus</keyword>
<comment type="function">
    <text evidence="10">Regulates also the sphingolipid metabolism.</text>
</comment>
<dbReference type="PANTHER" id="PTHR14467:SF0">
    <property type="entry name" value="PROTEIN ARV1"/>
    <property type="match status" value="1"/>
</dbReference>
<keyword evidence="8 10" id="KW-0443">Lipid metabolism</keyword>
<sequence length="262" mass="30303">MLCIECGHQNIPNLYSRYKSEYIRLTTCPRCNRVSDKYIEYDAVILFIDILLLKRGAYRHLAYNINETQIKHASKSKSDARFHDRYRHLIKGAVLIILLDVYLIWATYENSPSAMKRDIEPVLSLSLACQYGFFISQTVLRHVVFNVVIQLVLRYGMEFGKREQNEQIEPRYRCGFTTAVLLTTIMASSSVKLFRILTLIWPYQMSMSLVFGLISVVTTIEALHLVTSFNYLSLTLTVLASLFLQELLTDSFNKFAVNLLML</sequence>
<evidence type="ECO:0000256" key="2">
    <source>
        <dbReference type="ARBA" id="ARBA00009187"/>
    </source>
</evidence>
<reference evidence="11 12" key="1">
    <citation type="submission" date="2024-03" db="EMBL/GenBank/DDBJ databases">
        <authorList>
            <person name="Brejova B."/>
        </authorList>
    </citation>
    <scope>NUCLEOTIDE SEQUENCE [LARGE SCALE GENOMIC DNA]</scope>
    <source>
        <strain evidence="11 12">CBS 14171</strain>
    </source>
</reference>
<evidence type="ECO:0000256" key="3">
    <source>
        <dbReference type="ARBA" id="ARBA00022448"/>
    </source>
</evidence>
<dbReference type="EMBL" id="OZ022408">
    <property type="protein sequence ID" value="CAK9439065.1"/>
    <property type="molecule type" value="Genomic_DNA"/>
</dbReference>
<evidence type="ECO:0000313" key="11">
    <source>
        <dbReference type="EMBL" id="CAK9439065.1"/>
    </source>
</evidence>
<organism evidence="11 12">
    <name type="scientific">Lodderomyces beijingensis</name>
    <dbReference type="NCBI Taxonomy" id="1775926"/>
    <lineage>
        <taxon>Eukaryota</taxon>
        <taxon>Fungi</taxon>
        <taxon>Dikarya</taxon>
        <taxon>Ascomycota</taxon>
        <taxon>Saccharomycotina</taxon>
        <taxon>Pichiomycetes</taxon>
        <taxon>Debaryomycetaceae</taxon>
        <taxon>Candida/Lodderomyces clade</taxon>
        <taxon>Lodderomyces</taxon>
    </lineage>
</organism>
<comment type="function">
    <text evidence="10">Mediator of sterol homeostasis involved in sterol uptake, trafficking and distribution into membranes.</text>
</comment>
<gene>
    <name evidence="11" type="ORF">LODBEIA_P32890</name>
</gene>
<keyword evidence="4 10" id="KW-0812">Transmembrane</keyword>
<feature type="transmembrane region" description="Helical" evidence="10">
    <location>
        <begin position="131"/>
        <end position="153"/>
    </location>
</feature>
<keyword evidence="10" id="KW-0746">Sphingolipid metabolism</keyword>
<evidence type="ECO:0000256" key="9">
    <source>
        <dbReference type="ARBA" id="ARBA00023136"/>
    </source>
</evidence>
<evidence type="ECO:0000256" key="5">
    <source>
        <dbReference type="ARBA" id="ARBA00022824"/>
    </source>
</evidence>
<keyword evidence="6 10" id="KW-1133">Transmembrane helix</keyword>
<keyword evidence="5 10" id="KW-0256">Endoplasmic reticulum</keyword>
<evidence type="ECO:0000256" key="6">
    <source>
        <dbReference type="ARBA" id="ARBA00022989"/>
    </source>
</evidence>
<dbReference type="PANTHER" id="PTHR14467">
    <property type="entry name" value="ARV1"/>
    <property type="match status" value="1"/>
</dbReference>
<evidence type="ECO:0000256" key="4">
    <source>
        <dbReference type="ARBA" id="ARBA00022692"/>
    </source>
</evidence>
<evidence type="ECO:0000256" key="10">
    <source>
        <dbReference type="RuleBase" id="RU368065"/>
    </source>
</evidence>
<dbReference type="InterPro" id="IPR007290">
    <property type="entry name" value="Arv1"/>
</dbReference>
<feature type="transmembrane region" description="Helical" evidence="10">
    <location>
        <begin position="89"/>
        <end position="108"/>
    </location>
</feature>
<keyword evidence="7 10" id="KW-0445">Lipid transport</keyword>
<proteinExistence type="inferred from homology"/>
<comment type="similarity">
    <text evidence="2 10">Belongs to the ARV1 family.</text>
</comment>
<evidence type="ECO:0000313" key="12">
    <source>
        <dbReference type="Proteomes" id="UP001497383"/>
    </source>
</evidence>
<keyword evidence="12" id="KW-1185">Reference proteome</keyword>
<keyword evidence="9 10" id="KW-0472">Membrane</keyword>
<accession>A0ABP0ZPC5</accession>